<dbReference type="InterPro" id="IPR027417">
    <property type="entry name" value="P-loop_NTPase"/>
</dbReference>
<evidence type="ECO:0000313" key="14">
    <source>
        <dbReference type="RefSeq" id="XP_013166428.1"/>
    </source>
</evidence>
<dbReference type="GO" id="GO:0005524">
    <property type="term" value="F:ATP binding"/>
    <property type="evidence" value="ECO:0007669"/>
    <property type="project" value="UniProtKB-KW"/>
</dbReference>
<dbReference type="InterPro" id="IPR003439">
    <property type="entry name" value="ABC_transporter-like_ATP-bd"/>
</dbReference>
<evidence type="ECO:0000256" key="7">
    <source>
        <dbReference type="ARBA" id="ARBA00022989"/>
    </source>
</evidence>
<dbReference type="Pfam" id="PF00664">
    <property type="entry name" value="ABC_membrane"/>
    <property type="match status" value="2"/>
</dbReference>
<feature type="region of interest" description="Disordered" evidence="10">
    <location>
        <begin position="186"/>
        <end position="211"/>
    </location>
</feature>
<dbReference type="Gene3D" id="3.40.50.300">
    <property type="entry name" value="P-loop containing nucleotide triphosphate hydrolases"/>
    <property type="match status" value="2"/>
</dbReference>
<feature type="region of interest" description="Disordered" evidence="10">
    <location>
        <begin position="645"/>
        <end position="681"/>
    </location>
</feature>
<keyword evidence="2" id="KW-0813">Transport</keyword>
<dbReference type="InterPro" id="IPR044726">
    <property type="entry name" value="ABCC_6TM_D2"/>
</dbReference>
<dbReference type="SMART" id="SM00382">
    <property type="entry name" value="AAA"/>
    <property type="match status" value="2"/>
</dbReference>
<feature type="coiled-coil region" evidence="9">
    <location>
        <begin position="382"/>
        <end position="469"/>
    </location>
</feature>
<feature type="transmembrane region" description="Helical" evidence="11">
    <location>
        <begin position="1034"/>
        <end position="1054"/>
    </location>
</feature>
<dbReference type="Proteomes" id="UP000694872">
    <property type="component" value="Unplaced"/>
</dbReference>
<dbReference type="SUPFAM" id="SSF90123">
    <property type="entry name" value="ABC transporter transmembrane region"/>
    <property type="match status" value="2"/>
</dbReference>
<dbReference type="PROSITE" id="PS50893">
    <property type="entry name" value="ABC_TRANSPORTER_2"/>
    <property type="match status" value="2"/>
</dbReference>
<dbReference type="FunFam" id="3.40.50.300:FF:000973">
    <property type="entry name" value="Multidrug resistance-associated protein 4"/>
    <property type="match status" value="1"/>
</dbReference>
<feature type="transmembrane region" description="Helical" evidence="11">
    <location>
        <begin position="1132"/>
        <end position="1154"/>
    </location>
</feature>
<feature type="domain" description="ABC transporter" evidence="12">
    <location>
        <begin position="1888"/>
        <end position="2117"/>
    </location>
</feature>
<dbReference type="PANTHER" id="PTHR24223">
    <property type="entry name" value="ATP-BINDING CASSETTE SUB-FAMILY C"/>
    <property type="match status" value="1"/>
</dbReference>
<feature type="domain" description="ABC transmembrane type-1" evidence="13">
    <location>
        <begin position="1553"/>
        <end position="1851"/>
    </location>
</feature>
<evidence type="ECO:0000256" key="8">
    <source>
        <dbReference type="ARBA" id="ARBA00023136"/>
    </source>
</evidence>
<protein>
    <submittedName>
        <fullName evidence="14">Probable multidrug resistance-associated protein lethal(2)03659</fullName>
    </submittedName>
</protein>
<comment type="subcellular location">
    <subcellularLocation>
        <location evidence="1">Membrane</location>
        <topology evidence="1">Multi-pass membrane protein</topology>
    </subcellularLocation>
</comment>
<dbReference type="GO" id="GO:0016020">
    <property type="term" value="C:membrane"/>
    <property type="evidence" value="ECO:0007669"/>
    <property type="project" value="UniProtKB-SubCell"/>
</dbReference>
<keyword evidence="3 11" id="KW-0812">Transmembrane</keyword>
<evidence type="ECO:0000256" key="4">
    <source>
        <dbReference type="ARBA" id="ARBA00022737"/>
    </source>
</evidence>
<proteinExistence type="predicted"/>
<evidence type="ECO:0000256" key="10">
    <source>
        <dbReference type="SAM" id="MobiDB-lite"/>
    </source>
</evidence>
<dbReference type="FunFam" id="1.20.1560.10:FF:000026">
    <property type="entry name" value="Multidrug resistance-associated protein lethal(2)03659"/>
    <property type="match status" value="1"/>
</dbReference>
<evidence type="ECO:0000256" key="5">
    <source>
        <dbReference type="ARBA" id="ARBA00022741"/>
    </source>
</evidence>
<evidence type="ECO:0000256" key="9">
    <source>
        <dbReference type="SAM" id="Coils"/>
    </source>
</evidence>
<dbReference type="InterPro" id="IPR003593">
    <property type="entry name" value="AAA+_ATPase"/>
</dbReference>
<accession>A0AAJ7E7X6</accession>
<evidence type="ECO:0000256" key="3">
    <source>
        <dbReference type="ARBA" id="ARBA00022692"/>
    </source>
</evidence>
<name>A0AAJ7E7X6_PAPXU</name>
<dbReference type="FunFam" id="3.40.50.300:FF:000163">
    <property type="entry name" value="Multidrug resistance-associated protein member 4"/>
    <property type="match status" value="1"/>
</dbReference>
<feature type="compositionally biased region" description="Polar residues" evidence="10">
    <location>
        <begin position="651"/>
        <end position="681"/>
    </location>
</feature>
<evidence type="ECO:0000256" key="6">
    <source>
        <dbReference type="ARBA" id="ARBA00022840"/>
    </source>
</evidence>
<keyword evidence="8 11" id="KW-0472">Membrane</keyword>
<evidence type="ECO:0000256" key="11">
    <source>
        <dbReference type="SAM" id="Phobius"/>
    </source>
</evidence>
<dbReference type="GeneID" id="106116915"/>
<dbReference type="Pfam" id="PF00005">
    <property type="entry name" value="ABC_tran"/>
    <property type="match status" value="2"/>
</dbReference>
<evidence type="ECO:0000259" key="12">
    <source>
        <dbReference type="PROSITE" id="PS50893"/>
    </source>
</evidence>
<feature type="transmembrane region" description="Helical" evidence="11">
    <location>
        <begin position="1609"/>
        <end position="1631"/>
    </location>
</feature>
<dbReference type="InterPro" id="IPR044746">
    <property type="entry name" value="ABCC_6TM_D1"/>
</dbReference>
<dbReference type="PROSITE" id="PS50929">
    <property type="entry name" value="ABC_TM1F"/>
    <property type="match status" value="2"/>
</dbReference>
<dbReference type="GO" id="GO:0140359">
    <property type="term" value="F:ABC-type transporter activity"/>
    <property type="evidence" value="ECO:0007669"/>
    <property type="project" value="InterPro"/>
</dbReference>
<gene>
    <name evidence="14" type="primary">LOC106116915</name>
</gene>
<feature type="domain" description="ABC transporter" evidence="12">
    <location>
        <begin position="1257"/>
        <end position="1480"/>
    </location>
</feature>
<feature type="transmembrane region" description="Helical" evidence="11">
    <location>
        <begin position="1819"/>
        <end position="1839"/>
    </location>
</feature>
<dbReference type="GO" id="GO:0016887">
    <property type="term" value="F:ATP hydrolysis activity"/>
    <property type="evidence" value="ECO:0007669"/>
    <property type="project" value="InterPro"/>
</dbReference>
<dbReference type="FunFam" id="1.20.1560.10:FF:000014">
    <property type="entry name" value="Multidrug resistance-associated protein member 4"/>
    <property type="match status" value="1"/>
</dbReference>
<dbReference type="InterPro" id="IPR017871">
    <property type="entry name" value="ABC_transporter-like_CS"/>
</dbReference>
<dbReference type="SUPFAM" id="SSF52540">
    <property type="entry name" value="P-loop containing nucleoside triphosphate hydrolases"/>
    <property type="match status" value="2"/>
</dbReference>
<dbReference type="InterPro" id="IPR011527">
    <property type="entry name" value="ABC1_TM_dom"/>
</dbReference>
<keyword evidence="5" id="KW-0547">Nucleotide-binding</keyword>
<keyword evidence="4" id="KW-0677">Repeat</keyword>
<dbReference type="CDD" id="cd18580">
    <property type="entry name" value="ABC_6TM_ABCC_D2"/>
    <property type="match status" value="1"/>
</dbReference>
<feature type="transmembrane region" description="Helical" evidence="11">
    <location>
        <begin position="1160"/>
        <end position="1183"/>
    </location>
</feature>
<dbReference type="PROSITE" id="PS00211">
    <property type="entry name" value="ABC_TRANSPORTER_1"/>
    <property type="match status" value="2"/>
</dbReference>
<feature type="compositionally biased region" description="Polar residues" evidence="10">
    <location>
        <begin position="194"/>
        <end position="206"/>
    </location>
</feature>
<dbReference type="KEGG" id="pxu:106116915"/>
<feature type="transmembrane region" description="Helical" evidence="11">
    <location>
        <begin position="1792"/>
        <end position="1813"/>
    </location>
</feature>
<organism evidence="14">
    <name type="scientific">Papilio xuthus</name>
    <name type="common">Asian swallowtail butterfly</name>
    <dbReference type="NCBI Taxonomy" id="66420"/>
    <lineage>
        <taxon>Eukaryota</taxon>
        <taxon>Metazoa</taxon>
        <taxon>Ecdysozoa</taxon>
        <taxon>Arthropoda</taxon>
        <taxon>Hexapoda</taxon>
        <taxon>Insecta</taxon>
        <taxon>Pterygota</taxon>
        <taxon>Neoptera</taxon>
        <taxon>Endopterygota</taxon>
        <taxon>Lepidoptera</taxon>
        <taxon>Glossata</taxon>
        <taxon>Ditrysia</taxon>
        <taxon>Papilionoidea</taxon>
        <taxon>Papilionidae</taxon>
        <taxon>Papilioninae</taxon>
        <taxon>Papilio</taxon>
    </lineage>
</organism>
<dbReference type="CDD" id="cd18579">
    <property type="entry name" value="ABC_6TM_ABCC_D1"/>
    <property type="match status" value="1"/>
</dbReference>
<evidence type="ECO:0000256" key="1">
    <source>
        <dbReference type="ARBA" id="ARBA00004141"/>
    </source>
</evidence>
<dbReference type="CDD" id="cd03250">
    <property type="entry name" value="ABCC_MRP_domain1"/>
    <property type="match status" value="1"/>
</dbReference>
<feature type="transmembrane region" description="Helical" evidence="11">
    <location>
        <begin position="1006"/>
        <end position="1028"/>
    </location>
</feature>
<feature type="coiled-coil region" evidence="9">
    <location>
        <begin position="227"/>
        <end position="282"/>
    </location>
</feature>
<dbReference type="Gene3D" id="1.20.1560.10">
    <property type="entry name" value="ABC transporter type 1, transmembrane domain"/>
    <property type="match status" value="2"/>
</dbReference>
<keyword evidence="7 11" id="KW-1133">Transmembrane helix</keyword>
<dbReference type="RefSeq" id="XP_013166428.1">
    <property type="nucleotide sequence ID" value="XM_013310974.1"/>
</dbReference>
<evidence type="ECO:0000256" key="2">
    <source>
        <dbReference type="ARBA" id="ARBA00022448"/>
    </source>
</evidence>
<feature type="domain" description="ABC transmembrane type-1" evidence="13">
    <location>
        <begin position="897"/>
        <end position="1177"/>
    </location>
</feature>
<dbReference type="InterPro" id="IPR050173">
    <property type="entry name" value="ABC_transporter_C-like"/>
</dbReference>
<dbReference type="CDD" id="cd03244">
    <property type="entry name" value="ABCC_MRP_domain2"/>
    <property type="match status" value="1"/>
</dbReference>
<keyword evidence="9" id="KW-0175">Coiled coil</keyword>
<reference evidence="14" key="1">
    <citation type="submission" date="2025-08" db="UniProtKB">
        <authorList>
            <consortium name="RefSeq"/>
        </authorList>
    </citation>
    <scope>IDENTIFICATION</scope>
</reference>
<evidence type="ECO:0000259" key="13">
    <source>
        <dbReference type="PROSITE" id="PS50929"/>
    </source>
</evidence>
<sequence>MDNNVKSCNELFRKNPSPGKADISAVDENFASMNSLIAWNISKVLEINPNIDLKSKIKAIQERLDSNSWVANSMASQLSEERHLACALLAWQKMGQGDASTLYRFIQTNLNNPYASQSNTLVTEDIYVVSNSNECRTSEVIVGHKESIISNGAESVDEMYSHYRPISNLPIETKIVMRCENTCKPKPTIKKTQKSTSPIPQRSTAEPCTGPCKDRLVEMDKSTTDLRQRVQQLAKREEERVKLLTRAEAAWKDLEKAYIRRLKVAEEKEQDVGKQIKSLIEERSDYKSVCITLAKQLADRDAIVQNETEKLKKIESELCERTKKKFKLSEEIASVSSTLAQHHCRISQTERDLLFKEEQAKRRVISLEETAESYRGLKYDTERALRTELSALKDQVAKVSKRLLQEENENQSIKNELDEMRVNKSNILEDLDACKIMCDHLLQGKKTELKTKTEKLAELKEKAMECRCKLPQDISVEVKRTPSLAAVCRCCSDDNIQESCSCTSLRSSVMSNLLKDLFAGLQSELGENGSIMPCELLKCLEDKHNWDRSSAVKTNLRNFFSKLLVGELDIAIGSSIEKYHVKWVGTSCMDETTRIPIDVELEEWQQRALENRAQKMAKQLAEQLFQEKADELMEKAKDVLKLTPPPCECGTKSNNDNSGGRRTQTDLSNLHNKSTNDLKNPSAVRNATLKNVTQLQLTQVLDKKTKVAKKNILKPTKDRTTNKILRSHGASNNLSLAESKKTGNIMNINQIYHHRAVSTERNDNLPNWLLNSTKKRLIESSKSREIPKKNNINQLRTLNKMESKVKNDENSYKKRNKPNILSRIFLCWILPVIYKGNVRDVEESDLINPPKKYDSELLGDRFERYWLAEVENAARKNKKPSLWKAMVRSFWLSYMPGAFLLLGNTVARTAQPLLFTQLLSYWSVESSLTVQEAAYYALGMLGLNFLGFLCHHHNALFVNSFSLKVKVGVSSLIYRKVLRMSQTSLGEVAAGKLVNLLSNDVARFDFAFMFLHYFWLVPIQLCVVLVLLYYTAGFAPYVGLFGVFILVLPVQAGLTKLTSIVRRATAQGTDRRIKLMNEFINGIQVIKMYAWEKPFQTMVRLSRINELKYLQRSIFVRSVFVGFMLFTERTTLFITSLTIVLTGSILTATTIYPIQQFFNIVQMNLTFILPIAIASLSEMFVALERIQGVLMMEERDDLKPLKDITTGVNPITFNGNKMPKLSDPVVAAKYLSLDKQSALRPAEKPAISLNTPFENAVEVYGVSASWTNSKDRLTLKNISMRLRKGKLCAIIGPVGSGKSSLLQVFLKEFSICEGSFNVNGRLSYACQESWLFPASVRDNILFGLPYDARKYKEVCRVCSLVQDFKQFPFGDQSLVGERGVSLSGGQRARINLARAVYREADIYLLDDPLSAVDANVGRQLFDECINGYLRDSTRILVTHQIHFLKAADYIVVLNDGGIENMGTYDELIKSEKEFSLLLTSLSESNTEGEDGTGKATRPTVERGISRISIKSEDDDEVYKKQTLDAEERAKGTLKWSVVTNYIRSVESVWAVTVALFALLLTQAAATTADYWLSFWTNQVDLHEQSLPAGVEPDPGLDVEMGILTTGQYLLIYGCIIIFIIIITQVRIIAFVTMTTRASKNLHNSVFKNLINASMRFFDTNSSGRILNRFSKDMGAMDELLPRSILETLQMYLSVISILVLNAIALPWTLIPTVVLLFIFMFLLKWYIAASQAVKRLEGTTKSPVFSMINSTIAGLSTIRSSNSQNRLLTIFDQAQDVNSSAFYTFLGGSAAFGFYLDTLCLIYLAIIITIFLLFDFGNIIPVGSIGLAVSQSMVLTMMLQMAARITADLLGQMTSVERVLEYSRLPAEDNMETGPTKPSQDWPSKGRVKFENVCLRYGPDDPLVLKNLSFEIDSGWKVGIVGRTGAGKSSLISALFRLSDIDGSIKIDGIDTREVGKAIFRSKISIIPQEPVLFSASLRYNLDPFDSYSDDDIWRALEQVELKDAIPALDFKVSEGGANFSVGQRQLVCLARAILRSNKVLVMDEATANVDPQTDALIQTTIRKQFAECTVLTIAHRLNTIMDSDRVLVMDQGEVVEYDYPYRLLQNSNSKFTSMVRETGEMKALLEVAKAKYFSINPQ</sequence>
<keyword evidence="6" id="KW-0067">ATP-binding</keyword>
<dbReference type="InterPro" id="IPR036640">
    <property type="entry name" value="ABC1_TM_sf"/>
</dbReference>